<evidence type="ECO:0000313" key="2">
    <source>
        <dbReference type="Proteomes" id="UP000251993"/>
    </source>
</evidence>
<dbReference type="EMBL" id="CP030850">
    <property type="protein sequence ID" value="AXE17972.1"/>
    <property type="molecule type" value="Genomic_DNA"/>
</dbReference>
<gene>
    <name evidence="1" type="ORF">DR864_09615</name>
</gene>
<name>A0A344TH51_9BACT</name>
<organism evidence="1 2">
    <name type="scientific">Runella rosea</name>
    <dbReference type="NCBI Taxonomy" id="2259595"/>
    <lineage>
        <taxon>Bacteria</taxon>
        <taxon>Pseudomonadati</taxon>
        <taxon>Bacteroidota</taxon>
        <taxon>Cytophagia</taxon>
        <taxon>Cytophagales</taxon>
        <taxon>Spirosomataceae</taxon>
        <taxon>Runella</taxon>
    </lineage>
</organism>
<dbReference type="RefSeq" id="WP_114066757.1">
    <property type="nucleotide sequence ID" value="NZ_CP030850.1"/>
</dbReference>
<protein>
    <submittedName>
        <fullName evidence="1">Uncharacterized protein</fullName>
    </submittedName>
</protein>
<dbReference type="AlphaFoldDB" id="A0A344TH51"/>
<evidence type="ECO:0000313" key="1">
    <source>
        <dbReference type="EMBL" id="AXE17972.1"/>
    </source>
</evidence>
<accession>A0A344TH51</accession>
<dbReference type="OrthoDB" id="467199at2"/>
<proteinExistence type="predicted"/>
<dbReference type="Proteomes" id="UP000251993">
    <property type="component" value="Chromosome"/>
</dbReference>
<dbReference type="KEGG" id="run:DR864_09615"/>
<reference evidence="1 2" key="1">
    <citation type="submission" date="2018-07" db="EMBL/GenBank/DDBJ databases">
        <title>Genome sequencing of Runella.</title>
        <authorList>
            <person name="Baek M.-G."/>
            <person name="Yi H."/>
        </authorList>
    </citation>
    <scope>NUCLEOTIDE SEQUENCE [LARGE SCALE GENOMIC DNA]</scope>
    <source>
        <strain evidence="1 2">HYN0085</strain>
    </source>
</reference>
<keyword evidence="2" id="KW-1185">Reference proteome</keyword>
<sequence length="68" mass="7778">MTVITLKGKIDKKGVLSIKHPAFSPEKEVEVTVVIEESKTYDFSDLASKLSWRGDGLAWQKKIRNEWD</sequence>